<organism evidence="2 3">
    <name type="scientific">Liparis tanakae</name>
    <name type="common">Tanaka's snailfish</name>
    <dbReference type="NCBI Taxonomy" id="230148"/>
    <lineage>
        <taxon>Eukaryota</taxon>
        <taxon>Metazoa</taxon>
        <taxon>Chordata</taxon>
        <taxon>Craniata</taxon>
        <taxon>Vertebrata</taxon>
        <taxon>Euteleostomi</taxon>
        <taxon>Actinopterygii</taxon>
        <taxon>Neopterygii</taxon>
        <taxon>Teleostei</taxon>
        <taxon>Neoteleostei</taxon>
        <taxon>Acanthomorphata</taxon>
        <taxon>Eupercaria</taxon>
        <taxon>Perciformes</taxon>
        <taxon>Cottioidei</taxon>
        <taxon>Cottales</taxon>
        <taxon>Liparidae</taxon>
        <taxon>Liparis</taxon>
    </lineage>
</organism>
<proteinExistence type="predicted"/>
<dbReference type="EMBL" id="SRLO01000448">
    <property type="protein sequence ID" value="TNN55696.1"/>
    <property type="molecule type" value="Genomic_DNA"/>
</dbReference>
<evidence type="ECO:0000313" key="3">
    <source>
        <dbReference type="Proteomes" id="UP000314294"/>
    </source>
</evidence>
<comment type="caution">
    <text evidence="2">The sequence shown here is derived from an EMBL/GenBank/DDBJ whole genome shotgun (WGS) entry which is preliminary data.</text>
</comment>
<feature type="region of interest" description="Disordered" evidence="1">
    <location>
        <begin position="1"/>
        <end position="26"/>
    </location>
</feature>
<keyword evidence="3" id="KW-1185">Reference proteome</keyword>
<accession>A0A4Z2GQF9</accession>
<sequence length="255" mass="28078">MSRCAPGFLGKKGERTEKRHPGRSPPDVFLVERRSDWDWNEMQSMSGWRRRFGVGTVAVGVVTEMSLSAGWLSVDCGVGGLCPNGLGLRSRWALWRQTGETKAEHWARLASPLFRRDRLRAAALRGGLLPPVPLVGHEGFVDGEVLDVGLEDVHDIRLTGNHDQLGVERHGPRVSSMGARCPTGWTSKRLLGIGGVYLLPLVDVEAVVLQFLLQGIGDADVNVDDLLFTFPFDINVGLNPLKYTKYDPSGNGRRK</sequence>
<protein>
    <submittedName>
        <fullName evidence="2">Uncharacterized protein</fullName>
    </submittedName>
</protein>
<name>A0A4Z2GQF9_9TELE</name>
<evidence type="ECO:0000256" key="1">
    <source>
        <dbReference type="SAM" id="MobiDB-lite"/>
    </source>
</evidence>
<gene>
    <name evidence="2" type="ORF">EYF80_034061</name>
</gene>
<dbReference type="Proteomes" id="UP000314294">
    <property type="component" value="Unassembled WGS sequence"/>
</dbReference>
<dbReference type="AlphaFoldDB" id="A0A4Z2GQF9"/>
<evidence type="ECO:0000313" key="2">
    <source>
        <dbReference type="EMBL" id="TNN55696.1"/>
    </source>
</evidence>
<reference evidence="2 3" key="1">
    <citation type="submission" date="2019-03" db="EMBL/GenBank/DDBJ databases">
        <title>First draft genome of Liparis tanakae, snailfish: a comprehensive survey of snailfish specific genes.</title>
        <authorList>
            <person name="Kim W."/>
            <person name="Song I."/>
            <person name="Jeong J.-H."/>
            <person name="Kim D."/>
            <person name="Kim S."/>
            <person name="Ryu S."/>
            <person name="Song J.Y."/>
            <person name="Lee S.K."/>
        </authorList>
    </citation>
    <scope>NUCLEOTIDE SEQUENCE [LARGE SCALE GENOMIC DNA]</scope>
    <source>
        <tissue evidence="2">Muscle</tissue>
    </source>
</reference>